<evidence type="ECO:0000256" key="1">
    <source>
        <dbReference type="SAM" id="MobiDB-lite"/>
    </source>
</evidence>
<dbReference type="AlphaFoldDB" id="E4Y1A8"/>
<dbReference type="Proteomes" id="UP000001307">
    <property type="component" value="Unassembled WGS sequence"/>
</dbReference>
<gene>
    <name evidence="2" type="ORF">GSOID_T00013957001</name>
</gene>
<sequence>MASLDVPNRFSSADRRRASETENFCPDITEEISSTEQSAAVSPNADDQKIEI</sequence>
<organism evidence="2">
    <name type="scientific">Oikopleura dioica</name>
    <name type="common">Tunicate</name>
    <dbReference type="NCBI Taxonomy" id="34765"/>
    <lineage>
        <taxon>Eukaryota</taxon>
        <taxon>Metazoa</taxon>
        <taxon>Chordata</taxon>
        <taxon>Tunicata</taxon>
        <taxon>Appendicularia</taxon>
        <taxon>Copelata</taxon>
        <taxon>Oikopleuridae</taxon>
        <taxon>Oikopleura</taxon>
    </lineage>
</organism>
<keyword evidence="3" id="KW-1185">Reference proteome</keyword>
<feature type="compositionally biased region" description="Polar residues" evidence="1">
    <location>
        <begin position="31"/>
        <end position="41"/>
    </location>
</feature>
<name>E4Y1A8_OIKDI</name>
<proteinExistence type="predicted"/>
<accession>E4Y1A8</accession>
<evidence type="ECO:0000313" key="2">
    <source>
        <dbReference type="EMBL" id="CBY15655.1"/>
    </source>
</evidence>
<evidence type="ECO:0000313" key="3">
    <source>
        <dbReference type="Proteomes" id="UP000001307"/>
    </source>
</evidence>
<dbReference type="EMBL" id="FN653595">
    <property type="protein sequence ID" value="CBY15655.1"/>
    <property type="molecule type" value="Genomic_DNA"/>
</dbReference>
<dbReference type="InParanoid" id="E4Y1A8"/>
<feature type="region of interest" description="Disordered" evidence="1">
    <location>
        <begin position="1"/>
        <end position="52"/>
    </location>
</feature>
<protein>
    <submittedName>
        <fullName evidence="2">Uncharacterized protein</fullName>
    </submittedName>
</protein>
<reference evidence="2" key="1">
    <citation type="journal article" date="2010" name="Science">
        <title>Plasticity of animal genome architecture unmasked by rapid evolution of a pelagic tunicate.</title>
        <authorList>
            <person name="Denoeud F."/>
            <person name="Henriet S."/>
            <person name="Mungpakdee S."/>
            <person name="Aury J.M."/>
            <person name="Da Silva C."/>
            <person name="Brinkmann H."/>
            <person name="Mikhaleva J."/>
            <person name="Olsen L.C."/>
            <person name="Jubin C."/>
            <person name="Canestro C."/>
            <person name="Bouquet J.M."/>
            <person name="Danks G."/>
            <person name="Poulain J."/>
            <person name="Campsteijn C."/>
            <person name="Adamski M."/>
            <person name="Cross I."/>
            <person name="Yadetie F."/>
            <person name="Muffato M."/>
            <person name="Louis A."/>
            <person name="Butcher S."/>
            <person name="Tsagkogeorga G."/>
            <person name="Konrad A."/>
            <person name="Singh S."/>
            <person name="Jensen M.F."/>
            <person name="Cong E.H."/>
            <person name="Eikeseth-Otteraa H."/>
            <person name="Noel B."/>
            <person name="Anthouard V."/>
            <person name="Porcel B.M."/>
            <person name="Kachouri-Lafond R."/>
            <person name="Nishino A."/>
            <person name="Ugolini M."/>
            <person name="Chourrout P."/>
            <person name="Nishida H."/>
            <person name="Aasland R."/>
            <person name="Huzurbazar S."/>
            <person name="Westhof E."/>
            <person name="Delsuc F."/>
            <person name="Lehrach H."/>
            <person name="Reinhardt R."/>
            <person name="Weissenbach J."/>
            <person name="Roy S.W."/>
            <person name="Artiguenave F."/>
            <person name="Postlethwait J.H."/>
            <person name="Manak J.R."/>
            <person name="Thompson E.M."/>
            <person name="Jaillon O."/>
            <person name="Du Pasquier L."/>
            <person name="Boudinot P."/>
            <person name="Liberles D.A."/>
            <person name="Volff J.N."/>
            <person name="Philippe H."/>
            <person name="Lenhard B."/>
            <person name="Roest Crollius H."/>
            <person name="Wincker P."/>
            <person name="Chourrout D."/>
        </authorList>
    </citation>
    <scope>NUCLEOTIDE SEQUENCE [LARGE SCALE GENOMIC DNA]</scope>
</reference>